<dbReference type="PIRSF" id="PIRSF020967">
    <property type="entry name" value="UCP020967"/>
    <property type="match status" value="1"/>
</dbReference>
<accession>A0ABZ0Y469</accession>
<dbReference type="CDD" id="cd06223">
    <property type="entry name" value="PRTases_typeI"/>
    <property type="match status" value="1"/>
</dbReference>
<keyword evidence="3" id="KW-0328">Glycosyltransferase</keyword>
<evidence type="ECO:0000313" key="4">
    <source>
        <dbReference type="Proteomes" id="UP001326110"/>
    </source>
</evidence>
<evidence type="ECO:0000259" key="1">
    <source>
        <dbReference type="Pfam" id="PF12500"/>
    </source>
</evidence>
<dbReference type="InterPro" id="IPR000836">
    <property type="entry name" value="PRTase_dom"/>
</dbReference>
<dbReference type="InterPro" id="IPR011214">
    <property type="entry name" value="UCP020967"/>
</dbReference>
<evidence type="ECO:0000313" key="3">
    <source>
        <dbReference type="EMBL" id="WQH06654.1"/>
    </source>
</evidence>
<dbReference type="SUPFAM" id="SSF53271">
    <property type="entry name" value="PRTase-like"/>
    <property type="match status" value="1"/>
</dbReference>
<dbReference type="Pfam" id="PF15609">
    <property type="entry name" value="PRTase_2"/>
    <property type="match status" value="1"/>
</dbReference>
<dbReference type="RefSeq" id="WP_019920660.1">
    <property type="nucleotide sequence ID" value="NZ_CP140152.1"/>
</dbReference>
<dbReference type="GO" id="GO:0016757">
    <property type="term" value="F:glycosyltransferase activity"/>
    <property type="evidence" value="ECO:0007669"/>
    <property type="project" value="UniProtKB-KW"/>
</dbReference>
<sequence>MERLAENLAVAFAGQDGDNLRVVDLPTGKLTVSARAGAYPLDALVGFAARANAKRGFLFVSKVLGKHWPVRPSAMRGLHQSLARGLPLDLPGPVLFIAMAETAIGLGQGVFEAWLDEDSGRAALFLHTTRYRVGDAPLIEFEEAHSHAPRQFLHMPDDPALAAKFAQARSIVLVDDEASTGNTFVNLAAACRAVAPAIEHVHLVTITNFMGEQGTSQLLGRFGVPVTHNAALEGAFVFEAGQLDTGAAPAQRYDASADRGASAAFGRLAVDHALALPPSLVAGLLDQVQPGQRVLVLGTGEFMHPAYLLGRALEEMGADVVVQSTTRSPILVWGAVASAVTFPDNYGEGVANFIYNVAPGQYDHVLVCHETPPTAALHELAGKLGARLFHFKSEKLVEEIPVR</sequence>
<reference evidence="3 4" key="1">
    <citation type="submission" date="2023-11" db="EMBL/GenBank/DDBJ databases">
        <title>MicrobeMod: A computational toolkit for identifying prokaryotic methylation and restriction-modification with nanopore sequencing.</title>
        <authorList>
            <person name="Crits-Christoph A."/>
            <person name="Kang S.C."/>
            <person name="Lee H."/>
            <person name="Ostrov N."/>
        </authorList>
    </citation>
    <scope>NUCLEOTIDE SEQUENCE [LARGE SCALE GENOMIC DNA]</scope>
    <source>
        <strain evidence="3 4">ATCC 25935</strain>
    </source>
</reference>
<proteinExistence type="predicted"/>
<dbReference type="Pfam" id="PF12500">
    <property type="entry name" value="TRSP"/>
    <property type="match status" value="1"/>
</dbReference>
<name>A0ABZ0Y469_9BURK</name>
<dbReference type="Proteomes" id="UP001326110">
    <property type="component" value="Chromosome"/>
</dbReference>
<feature type="domain" description="TRSP" evidence="1">
    <location>
        <begin position="284"/>
        <end position="375"/>
    </location>
</feature>
<dbReference type="InterPro" id="IPR022537">
    <property type="entry name" value="TRSP_dom"/>
</dbReference>
<keyword evidence="4" id="KW-1185">Reference proteome</keyword>
<protein>
    <submittedName>
        <fullName evidence="3">Phosphoribosyltransferase domain-containing protein</fullName>
    </submittedName>
</protein>
<keyword evidence="3" id="KW-0808">Transferase</keyword>
<dbReference type="EMBL" id="CP140152">
    <property type="protein sequence ID" value="WQH06654.1"/>
    <property type="molecule type" value="Genomic_DNA"/>
</dbReference>
<dbReference type="InterPro" id="IPR029057">
    <property type="entry name" value="PRTase-like"/>
</dbReference>
<dbReference type="GeneID" id="43162522"/>
<organism evidence="3 4">
    <name type="scientific">Duganella zoogloeoides</name>
    <dbReference type="NCBI Taxonomy" id="75659"/>
    <lineage>
        <taxon>Bacteria</taxon>
        <taxon>Pseudomonadati</taxon>
        <taxon>Pseudomonadota</taxon>
        <taxon>Betaproteobacteria</taxon>
        <taxon>Burkholderiales</taxon>
        <taxon>Oxalobacteraceae</taxon>
        <taxon>Telluria group</taxon>
        <taxon>Duganella</taxon>
    </lineage>
</organism>
<feature type="domain" description="Orotate phosphoribosyltransferase-like" evidence="2">
    <location>
        <begin position="44"/>
        <end position="234"/>
    </location>
</feature>
<gene>
    <name evidence="3" type="ORF">SR858_10125</name>
</gene>
<evidence type="ECO:0000259" key="2">
    <source>
        <dbReference type="Pfam" id="PF15609"/>
    </source>
</evidence>
<dbReference type="InterPro" id="IPR041688">
    <property type="entry name" value="PRTase_2"/>
</dbReference>
<dbReference type="Gene3D" id="3.40.50.2020">
    <property type="match status" value="1"/>
</dbReference>